<feature type="transmembrane region" description="Helical" evidence="13">
    <location>
        <begin position="233"/>
        <end position="255"/>
    </location>
</feature>
<feature type="transmembrane region" description="Helical" evidence="13">
    <location>
        <begin position="146"/>
        <end position="163"/>
    </location>
</feature>
<comment type="function">
    <text evidence="1">Efflux system for nickel and cobalt.</text>
</comment>
<evidence type="ECO:0000256" key="13">
    <source>
        <dbReference type="RuleBase" id="RU362101"/>
    </source>
</evidence>
<evidence type="ECO:0000256" key="2">
    <source>
        <dbReference type="ARBA" id="ARBA00004651"/>
    </source>
</evidence>
<keyword evidence="8 13" id="KW-1133">Transmembrane helix</keyword>
<evidence type="ECO:0000256" key="12">
    <source>
        <dbReference type="ARBA" id="ARBA00023285"/>
    </source>
</evidence>
<dbReference type="PANTHER" id="PTHR40659:SF1">
    <property type="entry name" value="NICKEL_COBALT EFFLUX SYSTEM RCNA"/>
    <property type="match status" value="1"/>
</dbReference>
<keyword evidence="12" id="KW-0170">Cobalt</keyword>
<keyword evidence="7 13" id="KW-0812">Transmembrane</keyword>
<organism evidence="15 16">
    <name type="scientific">Vreelandella vilamensis</name>
    <dbReference type="NCBI Taxonomy" id="531309"/>
    <lineage>
        <taxon>Bacteria</taxon>
        <taxon>Pseudomonadati</taxon>
        <taxon>Pseudomonadota</taxon>
        <taxon>Gammaproteobacteria</taxon>
        <taxon>Oceanospirillales</taxon>
        <taxon>Halomonadaceae</taxon>
        <taxon>Vreelandella</taxon>
    </lineage>
</organism>
<dbReference type="PANTHER" id="PTHR40659">
    <property type="entry name" value="NICKEL/COBALT EFFLUX SYSTEM RCNA"/>
    <property type="match status" value="1"/>
</dbReference>
<evidence type="ECO:0000313" key="16">
    <source>
        <dbReference type="Proteomes" id="UP001254564"/>
    </source>
</evidence>
<keyword evidence="9" id="KW-0406">Ion transport</keyword>
<evidence type="ECO:0000256" key="14">
    <source>
        <dbReference type="SAM" id="MobiDB-lite"/>
    </source>
</evidence>
<feature type="transmembrane region" description="Helical" evidence="13">
    <location>
        <begin position="261"/>
        <end position="288"/>
    </location>
</feature>
<evidence type="ECO:0000313" key="15">
    <source>
        <dbReference type="EMBL" id="MDR5897418.1"/>
    </source>
</evidence>
<evidence type="ECO:0000256" key="9">
    <source>
        <dbReference type="ARBA" id="ARBA00023065"/>
    </source>
</evidence>
<reference evidence="15 16" key="1">
    <citation type="submission" date="2023-04" db="EMBL/GenBank/DDBJ databases">
        <title>A long-awaited taxogenomic arrangement of the family Halomonadaceae.</title>
        <authorList>
            <person name="De La Haba R."/>
            <person name="Chuvochina M."/>
            <person name="Wittouck S."/>
            <person name="Arahal D.R."/>
            <person name="Sanchez-Porro C."/>
            <person name="Hugenholtz P."/>
            <person name="Ventosa A."/>
        </authorList>
    </citation>
    <scope>NUCLEOTIDE SEQUENCE [LARGE SCALE GENOMIC DNA]</scope>
    <source>
        <strain evidence="15 16">DSM 21020</strain>
    </source>
</reference>
<keyword evidence="3" id="KW-0171">Cobalt transport</keyword>
<evidence type="ECO:0000256" key="10">
    <source>
        <dbReference type="ARBA" id="ARBA00023112"/>
    </source>
</evidence>
<keyword evidence="6" id="KW-0533">Nickel</keyword>
<sequence>MSLSWRKCMVAVGLAALLAVLAYAALSGAFQVLSYQLLSWQRDLHRALTLTITELSQTPSVATWTMLIGVSFGYGVFHAAGPGHGKAVLATYLASHGGATRRALGLSFAASMLQGVTAIALVVVLVHALGWVTRQAMGSVTVVEQASFLLVALLGIWLCVRAFKQLRAAYRAPQGQAPDALDHHHDHFHHHHGHHDHDTHIHTHTHTHSHDADCGCGGAHHVEPTQALDWRTALMTVGAIGMRPCSGAVLMLGAASLLGQFMLGVAAVVAMSLGTGLTVSALALATIFARDWAKRRLVSQRQRQRGQKLAGWLALTGGVVIVALGVSLSLAGVAQPGGMPLLNEPATRQEANPLRG</sequence>
<feature type="region of interest" description="Disordered" evidence="14">
    <location>
        <begin position="180"/>
        <end position="205"/>
    </location>
</feature>
<evidence type="ECO:0000256" key="3">
    <source>
        <dbReference type="ARBA" id="ARBA00022426"/>
    </source>
</evidence>
<keyword evidence="5" id="KW-1003">Cell membrane</keyword>
<accession>A0ABU1H1L0</accession>
<evidence type="ECO:0000256" key="5">
    <source>
        <dbReference type="ARBA" id="ARBA00022475"/>
    </source>
</evidence>
<proteinExistence type="inferred from homology"/>
<evidence type="ECO:0000256" key="4">
    <source>
        <dbReference type="ARBA" id="ARBA00022448"/>
    </source>
</evidence>
<evidence type="ECO:0000256" key="8">
    <source>
        <dbReference type="ARBA" id="ARBA00022989"/>
    </source>
</evidence>
<keyword evidence="4 13" id="KW-0813">Transport</keyword>
<feature type="transmembrane region" description="Helical" evidence="13">
    <location>
        <begin position="103"/>
        <end position="126"/>
    </location>
</feature>
<dbReference type="Pfam" id="PF03824">
    <property type="entry name" value="NicO"/>
    <property type="match status" value="1"/>
</dbReference>
<feature type="transmembrane region" description="Helical" evidence="13">
    <location>
        <begin position="61"/>
        <end position="82"/>
    </location>
</feature>
<dbReference type="Proteomes" id="UP001254564">
    <property type="component" value="Unassembled WGS sequence"/>
</dbReference>
<evidence type="ECO:0000256" key="1">
    <source>
        <dbReference type="ARBA" id="ARBA00002510"/>
    </source>
</evidence>
<comment type="similarity">
    <text evidence="13">Belongs to the NiCoT transporter (TC 2.A.52) family.</text>
</comment>
<dbReference type="InterPro" id="IPR051224">
    <property type="entry name" value="NiCoT_RcnA"/>
</dbReference>
<feature type="transmembrane region" description="Helical" evidence="13">
    <location>
        <begin position="309"/>
        <end position="334"/>
    </location>
</feature>
<protein>
    <recommendedName>
        <fullName evidence="13">Nickel/cobalt efflux system</fullName>
    </recommendedName>
</protein>
<name>A0ABU1H1L0_9GAMM</name>
<comment type="caution">
    <text evidence="15">The sequence shown here is derived from an EMBL/GenBank/DDBJ whole genome shotgun (WGS) entry which is preliminary data.</text>
</comment>
<keyword evidence="16" id="KW-1185">Reference proteome</keyword>
<keyword evidence="11 13" id="KW-0472">Membrane</keyword>
<evidence type="ECO:0000256" key="7">
    <source>
        <dbReference type="ARBA" id="ARBA00022692"/>
    </source>
</evidence>
<comment type="subcellular location">
    <subcellularLocation>
        <location evidence="2 13">Cell membrane</location>
        <topology evidence="2 13">Multi-pass membrane protein</topology>
    </subcellularLocation>
</comment>
<gene>
    <name evidence="15" type="ORF">QC823_00195</name>
</gene>
<evidence type="ECO:0000256" key="11">
    <source>
        <dbReference type="ARBA" id="ARBA00023136"/>
    </source>
</evidence>
<dbReference type="EMBL" id="JARWAN010000001">
    <property type="protein sequence ID" value="MDR5897418.1"/>
    <property type="molecule type" value="Genomic_DNA"/>
</dbReference>
<dbReference type="InterPro" id="IPR011541">
    <property type="entry name" value="Ni/Co_transpt_high_affinity"/>
</dbReference>
<keyword evidence="10" id="KW-0921">Nickel transport</keyword>
<evidence type="ECO:0000256" key="6">
    <source>
        <dbReference type="ARBA" id="ARBA00022596"/>
    </source>
</evidence>